<keyword evidence="2" id="KW-1185">Reference proteome</keyword>
<protein>
    <submittedName>
        <fullName evidence="1">Uncharacterized protein</fullName>
    </submittedName>
</protein>
<dbReference type="Proteomes" id="UP000678228">
    <property type="component" value="Unassembled WGS sequence"/>
</dbReference>
<proteinExistence type="predicted"/>
<comment type="caution">
    <text evidence="1">The sequence shown here is derived from an EMBL/GenBank/DDBJ whole genome shotgun (WGS) entry which is preliminary data.</text>
</comment>
<evidence type="ECO:0000313" key="1">
    <source>
        <dbReference type="EMBL" id="MBP3952810.1"/>
    </source>
</evidence>
<name>A0A941API1_9BACI</name>
<dbReference type="EMBL" id="JAGKSQ010000008">
    <property type="protein sequence ID" value="MBP3952810.1"/>
    <property type="molecule type" value="Genomic_DNA"/>
</dbReference>
<organism evidence="1 2">
    <name type="scientific">Halalkalibacter suaedae</name>
    <dbReference type="NCBI Taxonomy" id="2822140"/>
    <lineage>
        <taxon>Bacteria</taxon>
        <taxon>Bacillati</taxon>
        <taxon>Bacillota</taxon>
        <taxon>Bacilli</taxon>
        <taxon>Bacillales</taxon>
        <taxon>Bacillaceae</taxon>
        <taxon>Halalkalibacter</taxon>
    </lineage>
</organism>
<dbReference type="RefSeq" id="WP_210598667.1">
    <property type="nucleotide sequence ID" value="NZ_JAGKSQ010000008.1"/>
</dbReference>
<sequence>MGKKKVFSFLGFVVLFLLVFPFSLTSEPSEVSAGPISCKGLGDTEIMDVNETSLVSDDFVTIQCGGVNLWISIRSAANYGGGNNQYHNYNTTGGYQRAKSNFDSLPGTVTKTSPMTKRTPDGHNVTLYQATGTTGRPWTVQYSPRPRTTNQIDKIRYYDSNATFPMYLPSEEY</sequence>
<evidence type="ECO:0000313" key="2">
    <source>
        <dbReference type="Proteomes" id="UP000678228"/>
    </source>
</evidence>
<dbReference type="AlphaFoldDB" id="A0A941API1"/>
<reference evidence="1" key="1">
    <citation type="submission" date="2021-03" db="EMBL/GenBank/DDBJ databases">
        <title>Bacillus suaedae sp. nov., isolated from Suaeda aralocaspica.</title>
        <authorList>
            <person name="Lei R.F.R."/>
        </authorList>
    </citation>
    <scope>NUCLEOTIDE SEQUENCE</scope>
    <source>
        <strain evidence="1">YZJH907-2</strain>
    </source>
</reference>
<accession>A0A941API1</accession>
<gene>
    <name evidence="1" type="ORF">J7W16_16940</name>
</gene>